<feature type="compositionally biased region" description="Polar residues" evidence="19">
    <location>
        <begin position="923"/>
        <end position="932"/>
    </location>
</feature>
<sequence>MRAGDRPGLFSIYFCVCLLSLIYLFPATPAAEANPGMVISRYDEFPSLNLDLDNDPHQHRHALNQQQEQEKQWVPQPTQVYPIDVQPSILTQESLDDNDSDTALPSPRSNRLVVASPPPAPATKKYKRFIDDETTGKVIHMPMHDKYVHNGLALVSTVDGSLHCIDKKDATILWTRPAATGAALSYAFPGSSEDSQVDPAVPNGGSRDDWTFVVEPSQKPRLYLNTAKKLQPIAELSQLLQSSPLILGDGTSMFTSKTTGLIELYVGTGQVASAFPADSVCADLEDEHAHAAHLGPQLTVHVGIAKYTIIIIDPVRQKRWDITYTEYIPPKSNTPLPPSKTWIGNVHQDLKTIHMWDDLRQEFKTGWMQTLNSSTTAVFDVYQSRTSQRALLARQATRPLDRLKKNQPGMPVAYINVYADQPYVIAKEDVPIKISDVYALGIEDGTNPEEKCHLSNKFPSCLVGMHPIGEALNLPGLVIEGPKQEVLGGHLDKGTEGQQTDKPRRPEIGEGEKTQGGGQASKGGSSGSGGSGTPRWSITDGTDQKPSTATTVIGWLVIFTVVMVIAFLNGWTDYITQPVDSFLEEHRVGLRIEDVARALRRGAQVLGITPAHPTLPLSANPNDTAAALLEQEELLDEKGRPSTSQSGAGGGGGGGNGDDKEKPGKGAREDGKPHGRRKKRGRGGKGAAAAAAAAAASASATSPASGASNDDGHEDSAAAEKAALKQETSEGGSKGDRKSVGIQDDQAPRKSTDSERTQELPNSAGSSTSSPSTAMVAPPLKSITVSESVLGYGSHGTVVYKGGYEGRQVAVKRMLIDFYDVAYQEVKLLQESDDHPNVVRYFRSEQCDRFLYIALELCAGSLDDLIDRGHQQPYRDLLATFSPQRILHQIISGIHHLHSLKIVHRDIKPQNILIAEPKRRPKFSTSGSSNKSPGMPSPPQLGDSGMITGVVVRSSTPTVSPATEMHPGRVMISDFGLCRKLENDQSSFHNTTMHGGHVGRGGGTIGWRAPECFAAIEGQESSDDQLERMVDGLRRGSAAEDDDESSSSQSGGRQASSGGGGGRMTRAIDIFSAGCVFYYVLTNGDHPFGDRYSRERNILLNRPDLSGLDALGTEGIEAKDLIAKMISHDPRDRPDAWTVMHHPFFWSSSKRLLFMQDCSDRFEIEDRVEGREGQVTPLLMKLEHNAKEILVKDWYKVIDRVLVENLGKYRKYDGHSVRDLLRALRNKKHHYQDLPPHVKRALGELPDGFLNYFTSRFPKLMLHLYYLVADDHVLRNESMFRHYFTD</sequence>
<feature type="chain" id="PRO_5040488359" description="non-specific serine/threonine protein kinase" evidence="20">
    <location>
        <begin position="34"/>
        <end position="1286"/>
    </location>
</feature>
<dbReference type="InterPro" id="IPR011009">
    <property type="entry name" value="Kinase-like_dom_sf"/>
</dbReference>
<dbReference type="GO" id="GO:0004674">
    <property type="term" value="F:protein serine/threonine kinase activity"/>
    <property type="evidence" value="ECO:0007669"/>
    <property type="project" value="UniProtKB-KW"/>
</dbReference>
<dbReference type="OrthoDB" id="63989at2759"/>
<dbReference type="FunFam" id="1.10.510.10:FF:000572">
    <property type="entry name" value="Serine/threonine-protein kinase/endoribonuclease IRE1"/>
    <property type="match status" value="1"/>
</dbReference>
<comment type="caution">
    <text evidence="23">The sequence shown here is derived from an EMBL/GenBank/DDBJ whole genome shotgun (WGS) entry which is preliminary data.</text>
</comment>
<dbReference type="PANTHER" id="PTHR13954">
    <property type="entry name" value="IRE1-RELATED"/>
    <property type="match status" value="1"/>
</dbReference>
<feature type="compositionally biased region" description="Basic and acidic residues" evidence="19">
    <location>
        <begin position="746"/>
        <end position="758"/>
    </location>
</feature>
<dbReference type="GO" id="GO:0046872">
    <property type="term" value="F:metal ion binding"/>
    <property type="evidence" value="ECO:0007669"/>
    <property type="project" value="UniProtKB-KW"/>
</dbReference>
<comment type="cofactor">
    <cofactor evidence="1">
        <name>Mg(2+)</name>
        <dbReference type="ChEBI" id="CHEBI:18420"/>
    </cofactor>
</comment>
<keyword evidence="4" id="KW-0723">Serine/threonine-protein kinase</keyword>
<feature type="compositionally biased region" description="Basic and acidic residues" evidence="19">
    <location>
        <begin position="710"/>
        <end position="739"/>
    </location>
</feature>
<dbReference type="GO" id="GO:0036498">
    <property type="term" value="P:IRE1-mediated unfolded protein response"/>
    <property type="evidence" value="ECO:0007669"/>
    <property type="project" value="UniProtKB-ARBA"/>
</dbReference>
<evidence type="ECO:0000256" key="14">
    <source>
        <dbReference type="ARBA" id="ARBA00022989"/>
    </source>
</evidence>
<evidence type="ECO:0000256" key="4">
    <source>
        <dbReference type="ARBA" id="ARBA00022527"/>
    </source>
</evidence>
<dbReference type="InterPro" id="IPR045133">
    <property type="entry name" value="IRE1/2-like"/>
</dbReference>
<feature type="compositionally biased region" description="Basic residues" evidence="19">
    <location>
        <begin position="674"/>
        <end position="683"/>
    </location>
</feature>
<dbReference type="PROSITE" id="PS51392">
    <property type="entry name" value="KEN"/>
    <property type="match status" value="1"/>
</dbReference>
<dbReference type="EMBL" id="JAAAJB010000378">
    <property type="protein sequence ID" value="KAG0257043.1"/>
    <property type="molecule type" value="Genomic_DNA"/>
</dbReference>
<evidence type="ECO:0000256" key="10">
    <source>
        <dbReference type="ARBA" id="ARBA00022777"/>
    </source>
</evidence>
<evidence type="ECO:0000256" key="13">
    <source>
        <dbReference type="ARBA" id="ARBA00022842"/>
    </source>
</evidence>
<evidence type="ECO:0000256" key="11">
    <source>
        <dbReference type="ARBA" id="ARBA00022801"/>
    </source>
</evidence>
<feature type="region of interest" description="Disordered" evidence="19">
    <location>
        <begin position="487"/>
        <end position="545"/>
    </location>
</feature>
<dbReference type="Gene3D" id="1.20.1440.180">
    <property type="entry name" value="KEN domain"/>
    <property type="match status" value="1"/>
</dbReference>
<evidence type="ECO:0000256" key="7">
    <source>
        <dbReference type="ARBA" id="ARBA00022723"/>
    </source>
</evidence>
<feature type="compositionally biased region" description="Low complexity" evidence="19">
    <location>
        <begin position="1046"/>
        <end position="1056"/>
    </location>
</feature>
<comment type="catalytic activity">
    <reaction evidence="18">
        <text>L-seryl-[protein] + ATP = O-phospho-L-seryl-[protein] + ADP + H(+)</text>
        <dbReference type="Rhea" id="RHEA:17989"/>
        <dbReference type="Rhea" id="RHEA-COMP:9863"/>
        <dbReference type="Rhea" id="RHEA-COMP:11604"/>
        <dbReference type="ChEBI" id="CHEBI:15378"/>
        <dbReference type="ChEBI" id="CHEBI:29999"/>
        <dbReference type="ChEBI" id="CHEBI:30616"/>
        <dbReference type="ChEBI" id="CHEBI:83421"/>
        <dbReference type="ChEBI" id="CHEBI:456216"/>
        <dbReference type="EC" id="2.7.11.1"/>
    </reaction>
    <physiologicalReaction direction="left-to-right" evidence="18">
        <dbReference type="Rhea" id="RHEA:17990"/>
    </physiologicalReaction>
</comment>
<keyword evidence="15" id="KW-0472">Membrane</keyword>
<gene>
    <name evidence="23" type="primary">IRE1</name>
    <name evidence="23" type="ORF">DFQ27_005316</name>
</gene>
<feature type="region of interest" description="Disordered" evidence="19">
    <location>
        <begin position="917"/>
        <end position="944"/>
    </location>
</feature>
<dbReference type="InterPro" id="IPR010513">
    <property type="entry name" value="KEN_dom"/>
</dbReference>
<accession>A0A9P6U319</accession>
<feature type="compositionally biased region" description="Polar residues" evidence="19">
    <location>
        <begin position="534"/>
        <end position="545"/>
    </location>
</feature>
<dbReference type="PROSITE" id="PS50011">
    <property type="entry name" value="PROTEIN_KINASE_DOM"/>
    <property type="match status" value="1"/>
</dbReference>
<organism evidence="23 24">
    <name type="scientific">Actinomortierella ambigua</name>
    <dbReference type="NCBI Taxonomy" id="1343610"/>
    <lineage>
        <taxon>Eukaryota</taxon>
        <taxon>Fungi</taxon>
        <taxon>Fungi incertae sedis</taxon>
        <taxon>Mucoromycota</taxon>
        <taxon>Mortierellomycotina</taxon>
        <taxon>Mortierellomycetes</taxon>
        <taxon>Mortierellales</taxon>
        <taxon>Mortierellaceae</taxon>
        <taxon>Actinomortierella</taxon>
    </lineage>
</organism>
<dbReference type="PROSITE" id="PS00108">
    <property type="entry name" value="PROTEIN_KINASE_ST"/>
    <property type="match status" value="1"/>
</dbReference>
<dbReference type="GO" id="GO:1990604">
    <property type="term" value="C:IRE1-TRAF2-ASK1 complex"/>
    <property type="evidence" value="ECO:0007669"/>
    <property type="project" value="TreeGrafter"/>
</dbReference>
<dbReference type="SMART" id="SM00220">
    <property type="entry name" value="S_TKc"/>
    <property type="match status" value="1"/>
</dbReference>
<dbReference type="InterPro" id="IPR038357">
    <property type="entry name" value="KEN_sf"/>
</dbReference>
<dbReference type="Gene3D" id="1.10.510.10">
    <property type="entry name" value="Transferase(Phosphotransferase) domain 1"/>
    <property type="match status" value="1"/>
</dbReference>
<feature type="compositionally biased region" description="Low complexity" evidence="19">
    <location>
        <begin position="687"/>
        <end position="708"/>
    </location>
</feature>
<evidence type="ECO:0000256" key="20">
    <source>
        <dbReference type="SAM" id="SignalP"/>
    </source>
</evidence>
<dbReference type="InterPro" id="IPR000719">
    <property type="entry name" value="Prot_kinase_dom"/>
</dbReference>
<dbReference type="SMART" id="SM00580">
    <property type="entry name" value="PUG"/>
    <property type="match status" value="1"/>
</dbReference>
<keyword evidence="12" id="KW-0067">ATP-binding</keyword>
<name>A0A9P6U319_9FUNG</name>
<evidence type="ECO:0000256" key="12">
    <source>
        <dbReference type="ARBA" id="ARBA00022840"/>
    </source>
</evidence>
<feature type="region of interest" description="Disordered" evidence="19">
    <location>
        <begin position="635"/>
        <end position="775"/>
    </location>
</feature>
<feature type="signal peptide" evidence="20">
    <location>
        <begin position="1"/>
        <end position="33"/>
    </location>
</feature>
<evidence type="ECO:0000256" key="15">
    <source>
        <dbReference type="ARBA" id="ARBA00023136"/>
    </source>
</evidence>
<keyword evidence="11" id="KW-0378">Hydrolase</keyword>
<dbReference type="Gene3D" id="3.30.200.20">
    <property type="entry name" value="Phosphorylase Kinase, domain 1"/>
    <property type="match status" value="1"/>
</dbReference>
<evidence type="ECO:0000256" key="5">
    <source>
        <dbReference type="ARBA" id="ARBA00022679"/>
    </source>
</evidence>
<keyword evidence="13" id="KW-0460">Magnesium</keyword>
<feature type="compositionally biased region" description="Gly residues" evidence="19">
    <location>
        <begin position="647"/>
        <end position="656"/>
    </location>
</feature>
<evidence type="ECO:0000256" key="3">
    <source>
        <dbReference type="ARBA" id="ARBA00012513"/>
    </source>
</evidence>
<dbReference type="GO" id="GO:0070059">
    <property type="term" value="P:intrinsic apoptotic signaling pathway in response to endoplasmic reticulum stress"/>
    <property type="evidence" value="ECO:0007669"/>
    <property type="project" value="TreeGrafter"/>
</dbReference>
<feature type="compositionally biased region" description="Basic and acidic residues" evidence="19">
    <location>
        <begin position="657"/>
        <end position="673"/>
    </location>
</feature>
<dbReference type="PANTHER" id="PTHR13954:SF6">
    <property type="entry name" value="NON-SPECIFIC SERINE_THREONINE PROTEIN KINASE"/>
    <property type="match status" value="1"/>
</dbReference>
<evidence type="ECO:0000256" key="1">
    <source>
        <dbReference type="ARBA" id="ARBA00001946"/>
    </source>
</evidence>
<dbReference type="CDD" id="cd10422">
    <property type="entry name" value="RNase_Ire1"/>
    <property type="match status" value="1"/>
</dbReference>
<feature type="region of interest" description="Disordered" evidence="19">
    <location>
        <begin position="94"/>
        <end position="118"/>
    </location>
</feature>
<evidence type="ECO:0000256" key="8">
    <source>
        <dbReference type="ARBA" id="ARBA00022729"/>
    </source>
</evidence>
<keyword evidence="14" id="KW-1133">Transmembrane helix</keyword>
<dbReference type="InterPro" id="IPR008271">
    <property type="entry name" value="Ser/Thr_kinase_AS"/>
</dbReference>
<reference evidence="23" key="1">
    <citation type="journal article" date="2020" name="Fungal Divers.">
        <title>Resolving the Mortierellaceae phylogeny through synthesis of multi-gene phylogenetics and phylogenomics.</title>
        <authorList>
            <person name="Vandepol N."/>
            <person name="Liber J."/>
            <person name="Desiro A."/>
            <person name="Na H."/>
            <person name="Kennedy M."/>
            <person name="Barry K."/>
            <person name="Grigoriev I.V."/>
            <person name="Miller A.N."/>
            <person name="O'Donnell K."/>
            <person name="Stajich J.E."/>
            <person name="Bonito G."/>
        </authorList>
    </citation>
    <scope>NUCLEOTIDE SEQUENCE</scope>
    <source>
        <strain evidence="23">BC1065</strain>
    </source>
</reference>
<feature type="compositionally biased region" description="Gly residues" evidence="19">
    <location>
        <begin position="514"/>
        <end position="532"/>
    </location>
</feature>
<dbReference type="Proteomes" id="UP000807716">
    <property type="component" value="Unassembled WGS sequence"/>
</dbReference>
<evidence type="ECO:0000256" key="9">
    <source>
        <dbReference type="ARBA" id="ARBA00022741"/>
    </source>
</evidence>
<feature type="region of interest" description="Disordered" evidence="19">
    <location>
        <begin position="1034"/>
        <end position="1062"/>
    </location>
</feature>
<evidence type="ECO:0000256" key="19">
    <source>
        <dbReference type="SAM" id="MobiDB-lite"/>
    </source>
</evidence>
<dbReference type="GO" id="GO:0016787">
    <property type="term" value="F:hydrolase activity"/>
    <property type="evidence" value="ECO:0007669"/>
    <property type="project" value="UniProtKB-KW"/>
</dbReference>
<evidence type="ECO:0000256" key="18">
    <source>
        <dbReference type="ARBA" id="ARBA00048977"/>
    </source>
</evidence>
<evidence type="ECO:0000313" key="24">
    <source>
        <dbReference type="Proteomes" id="UP000807716"/>
    </source>
</evidence>
<keyword evidence="10 23" id="KW-0418">Kinase</keyword>
<dbReference type="SUPFAM" id="SSF56112">
    <property type="entry name" value="Protein kinase-like (PK-like)"/>
    <property type="match status" value="1"/>
</dbReference>
<evidence type="ECO:0000259" key="21">
    <source>
        <dbReference type="PROSITE" id="PS50011"/>
    </source>
</evidence>
<dbReference type="Pfam" id="PF06479">
    <property type="entry name" value="Ribonuc_2-5A"/>
    <property type="match status" value="1"/>
</dbReference>
<dbReference type="GO" id="GO:0006397">
    <property type="term" value="P:mRNA processing"/>
    <property type="evidence" value="ECO:0007669"/>
    <property type="project" value="InterPro"/>
</dbReference>
<feature type="region of interest" description="Disordered" evidence="19">
    <location>
        <begin position="50"/>
        <end position="74"/>
    </location>
</feature>
<keyword evidence="16" id="KW-0325">Glycoprotein</keyword>
<dbReference type="GO" id="GO:0005524">
    <property type="term" value="F:ATP binding"/>
    <property type="evidence" value="ECO:0007669"/>
    <property type="project" value="UniProtKB-KW"/>
</dbReference>
<dbReference type="GO" id="GO:0004521">
    <property type="term" value="F:RNA endonuclease activity"/>
    <property type="evidence" value="ECO:0007669"/>
    <property type="project" value="InterPro"/>
</dbReference>
<comment type="subcellular location">
    <subcellularLocation>
        <location evidence="2">Membrane</location>
        <topology evidence="2">Single-pass membrane protein</topology>
    </subcellularLocation>
</comment>
<feature type="domain" description="KEN" evidence="22">
    <location>
        <begin position="1148"/>
        <end position="1286"/>
    </location>
</feature>
<protein>
    <recommendedName>
        <fullName evidence="3">non-specific serine/threonine protein kinase</fullName>
        <ecNumber evidence="3">2.7.11.1</ecNumber>
    </recommendedName>
</protein>
<keyword evidence="5" id="KW-0808">Transferase</keyword>
<keyword evidence="6" id="KW-0812">Transmembrane</keyword>
<keyword evidence="8 20" id="KW-0732">Signal</keyword>
<evidence type="ECO:0000259" key="22">
    <source>
        <dbReference type="PROSITE" id="PS51392"/>
    </source>
</evidence>
<evidence type="ECO:0000256" key="2">
    <source>
        <dbReference type="ARBA" id="ARBA00004167"/>
    </source>
</evidence>
<dbReference type="GO" id="GO:0051082">
    <property type="term" value="F:unfolded protein binding"/>
    <property type="evidence" value="ECO:0007669"/>
    <property type="project" value="TreeGrafter"/>
</dbReference>
<feature type="compositionally biased region" description="Basic and acidic residues" evidence="19">
    <location>
        <begin position="490"/>
        <end position="513"/>
    </location>
</feature>
<evidence type="ECO:0000256" key="16">
    <source>
        <dbReference type="ARBA" id="ARBA00023180"/>
    </source>
</evidence>
<evidence type="ECO:0000256" key="17">
    <source>
        <dbReference type="ARBA" id="ARBA00048659"/>
    </source>
</evidence>
<dbReference type="Pfam" id="PF00069">
    <property type="entry name" value="Pkinase"/>
    <property type="match status" value="1"/>
</dbReference>
<keyword evidence="24" id="KW-1185">Reference proteome</keyword>
<proteinExistence type="predicted"/>
<dbReference type="FunFam" id="3.30.200.20:FF:000077">
    <property type="entry name" value="Putative Serine/threonine-protein kinase/endoribonuclease IRE1"/>
    <property type="match status" value="1"/>
</dbReference>
<dbReference type="EC" id="2.7.11.1" evidence="3"/>
<evidence type="ECO:0000313" key="23">
    <source>
        <dbReference type="EMBL" id="KAG0257043.1"/>
    </source>
</evidence>
<evidence type="ECO:0000256" key="6">
    <source>
        <dbReference type="ARBA" id="ARBA00022692"/>
    </source>
</evidence>
<keyword evidence="9" id="KW-0547">Nucleotide-binding</keyword>
<feature type="domain" description="Protein kinase" evidence="21">
    <location>
        <begin position="784"/>
        <end position="1145"/>
    </location>
</feature>
<keyword evidence="7" id="KW-0479">Metal-binding</keyword>
<feature type="compositionally biased region" description="Low complexity" evidence="19">
    <location>
        <begin position="763"/>
        <end position="775"/>
    </location>
</feature>
<comment type="catalytic activity">
    <reaction evidence="17">
        <text>L-threonyl-[protein] + ATP = O-phospho-L-threonyl-[protein] + ADP + H(+)</text>
        <dbReference type="Rhea" id="RHEA:46608"/>
        <dbReference type="Rhea" id="RHEA-COMP:11060"/>
        <dbReference type="Rhea" id="RHEA-COMP:11605"/>
        <dbReference type="ChEBI" id="CHEBI:15378"/>
        <dbReference type="ChEBI" id="CHEBI:30013"/>
        <dbReference type="ChEBI" id="CHEBI:30616"/>
        <dbReference type="ChEBI" id="CHEBI:61977"/>
        <dbReference type="ChEBI" id="CHEBI:456216"/>
        <dbReference type="EC" id="2.7.11.1"/>
    </reaction>
    <physiologicalReaction direction="left-to-right" evidence="17">
        <dbReference type="Rhea" id="RHEA:46609"/>
    </physiologicalReaction>
</comment>